<name>A0A822N2T7_9VIBR</name>
<evidence type="ECO:0000313" key="2">
    <source>
        <dbReference type="EMBL" id="CDT52656.1"/>
    </source>
</evidence>
<proteinExistence type="predicted"/>
<dbReference type="EMBL" id="CCJX01000086">
    <property type="protein sequence ID" value="CDT27463.1"/>
    <property type="molecule type" value="Genomic_DNA"/>
</dbReference>
<protein>
    <submittedName>
        <fullName evidence="2">Uncharacterized protein</fullName>
    </submittedName>
</protein>
<gene>
    <name evidence="1" type="ORF">VCR4J5_1760027</name>
    <name evidence="2" type="ORF">VCR5J5_640009</name>
</gene>
<dbReference type="EMBL" id="CCJV01000127">
    <property type="protein sequence ID" value="CDT52656.1"/>
    <property type="molecule type" value="Genomic_DNA"/>
</dbReference>
<comment type="caution">
    <text evidence="2">The sequence shown here is derived from an EMBL/GenBank/DDBJ whole genome shotgun (WGS) entry which is preliminary data.</text>
</comment>
<organism evidence="2 4">
    <name type="scientific">Vibrio crassostreae</name>
    <dbReference type="NCBI Taxonomy" id="246167"/>
    <lineage>
        <taxon>Bacteria</taxon>
        <taxon>Pseudomonadati</taxon>
        <taxon>Pseudomonadota</taxon>
        <taxon>Gammaproteobacteria</taxon>
        <taxon>Vibrionales</taxon>
        <taxon>Vibrionaceae</taxon>
        <taxon>Vibrio</taxon>
    </lineage>
</organism>
<evidence type="ECO:0000313" key="4">
    <source>
        <dbReference type="Proteomes" id="UP000049495"/>
    </source>
</evidence>
<evidence type="ECO:0000313" key="3">
    <source>
        <dbReference type="Proteomes" id="UP000049077"/>
    </source>
</evidence>
<dbReference type="AlphaFoldDB" id="A0A822N2T7"/>
<reference evidence="4" key="2">
    <citation type="submission" date="2014-06" db="EMBL/GenBank/DDBJ databases">
        <authorList>
            <person name="Le Roux Frederique"/>
        </authorList>
    </citation>
    <scope>NUCLEOTIDE SEQUENCE [LARGE SCALE GENOMIC DNA]</scope>
    <source>
        <strain evidence="4">J5-5</strain>
    </source>
</reference>
<reference evidence="2 3" key="1">
    <citation type="submission" date="2014-06" db="EMBL/GenBank/DDBJ databases">
        <authorList>
            <person name="Le Roux F."/>
        </authorList>
    </citation>
    <scope>NUCLEOTIDE SEQUENCE</scope>
    <source>
        <strain evidence="1 3">J5-4</strain>
        <strain evidence="2">J5-5</strain>
    </source>
</reference>
<dbReference type="Proteomes" id="UP000049077">
    <property type="component" value="Unassembled WGS sequence"/>
</dbReference>
<keyword evidence="3" id="KW-1185">Reference proteome</keyword>
<evidence type="ECO:0000313" key="1">
    <source>
        <dbReference type="EMBL" id="CDT27463.1"/>
    </source>
</evidence>
<accession>A0A822N2T7</accession>
<sequence>MHAKLSGHNLYTISGGNYRITYEIFYQIPIIVIRLSKMLTLLF</sequence>
<dbReference type="Proteomes" id="UP000049495">
    <property type="component" value="Unassembled WGS sequence"/>
</dbReference>